<feature type="binding site" evidence="6">
    <location>
        <position position="80"/>
    </location>
    <ligand>
        <name>Ni(2+)</name>
        <dbReference type="ChEBI" id="CHEBI:49786"/>
    </ligand>
</feature>
<dbReference type="SUPFAM" id="SSF47598">
    <property type="entry name" value="Ribbon-helix-helix"/>
    <property type="match status" value="1"/>
</dbReference>
<feature type="binding site" evidence="6">
    <location>
        <position position="91"/>
    </location>
    <ligand>
        <name>Ni(2+)</name>
        <dbReference type="ChEBI" id="CHEBI:49786"/>
    </ligand>
</feature>
<dbReference type="Gene3D" id="1.10.1220.10">
    <property type="entry name" value="Met repressor-like"/>
    <property type="match status" value="1"/>
</dbReference>
<evidence type="ECO:0000256" key="4">
    <source>
        <dbReference type="ARBA" id="ARBA00023125"/>
    </source>
</evidence>
<evidence type="ECO:0000256" key="6">
    <source>
        <dbReference type="HAMAP-Rule" id="MF_00476"/>
    </source>
</evidence>
<dbReference type="GO" id="GO:0010045">
    <property type="term" value="P:response to nickel cation"/>
    <property type="evidence" value="ECO:0007669"/>
    <property type="project" value="InterPro"/>
</dbReference>
<dbReference type="SUPFAM" id="SSF55021">
    <property type="entry name" value="ACT-like"/>
    <property type="match status" value="1"/>
</dbReference>
<dbReference type="NCBIfam" id="NF002815">
    <property type="entry name" value="PRK02967.1"/>
    <property type="match status" value="1"/>
</dbReference>
<comment type="function">
    <text evidence="6">Transcriptional regulator.</text>
</comment>
<accession>A0A5B9VZ33</accession>
<evidence type="ECO:0000256" key="7">
    <source>
        <dbReference type="SAM" id="MobiDB-lite"/>
    </source>
</evidence>
<keyword evidence="3 6" id="KW-0805">Transcription regulation</keyword>
<keyword evidence="10" id="KW-1185">Reference proteome</keyword>
<dbReference type="InterPro" id="IPR050192">
    <property type="entry name" value="CopG/NikR_regulator"/>
</dbReference>
<sequence length="183" mass="20559">MKDPLVRFSVAIGGELLRRFDRYREEHRYPNRSEAVRGLMTAALVEDVVERDESEAMGVVTLVYDHHAGRIAERLTELQHGHVERVVTTTHVHLDERRCLEVILLRGQAKVVRQLADDLIGVKGVETGRLVLTAATPVVGNGVQSHHHDHGHGHGHRHEHDHPHTHEGPDAKAARRPGKRRPG</sequence>
<dbReference type="Gene3D" id="3.30.70.1150">
    <property type="entry name" value="ACT-like. Chain A, domain 2"/>
    <property type="match status" value="1"/>
</dbReference>
<dbReference type="InterPro" id="IPR010985">
    <property type="entry name" value="Ribbon_hlx_hlx"/>
</dbReference>
<comment type="similarity">
    <text evidence="6">Belongs to the transcriptional regulatory CopG/NikR family.</text>
</comment>
<evidence type="ECO:0000256" key="1">
    <source>
        <dbReference type="ARBA" id="ARBA00022596"/>
    </source>
</evidence>
<dbReference type="AlphaFoldDB" id="A0A5B9VZ33"/>
<dbReference type="GO" id="GO:0016151">
    <property type="term" value="F:nickel cation binding"/>
    <property type="evidence" value="ECO:0007669"/>
    <property type="project" value="UniProtKB-UniRule"/>
</dbReference>
<name>A0A5B9VZ33_9BACT</name>
<dbReference type="GO" id="GO:0003677">
    <property type="term" value="F:DNA binding"/>
    <property type="evidence" value="ECO:0007669"/>
    <property type="project" value="UniProtKB-KW"/>
</dbReference>
<evidence type="ECO:0000313" key="10">
    <source>
        <dbReference type="Proteomes" id="UP000324233"/>
    </source>
</evidence>
<dbReference type="PANTHER" id="PTHR34719">
    <property type="entry name" value="NICKEL-RESPONSIVE REGULATOR"/>
    <property type="match status" value="1"/>
</dbReference>
<organism evidence="9 10">
    <name type="scientific">Aquisphaera giovannonii</name>
    <dbReference type="NCBI Taxonomy" id="406548"/>
    <lineage>
        <taxon>Bacteria</taxon>
        <taxon>Pseudomonadati</taxon>
        <taxon>Planctomycetota</taxon>
        <taxon>Planctomycetia</taxon>
        <taxon>Isosphaerales</taxon>
        <taxon>Isosphaeraceae</taxon>
        <taxon>Aquisphaera</taxon>
    </lineage>
</organism>
<evidence type="ECO:0000256" key="2">
    <source>
        <dbReference type="ARBA" id="ARBA00022723"/>
    </source>
</evidence>
<evidence type="ECO:0000256" key="3">
    <source>
        <dbReference type="ARBA" id="ARBA00023015"/>
    </source>
</evidence>
<feature type="region of interest" description="Disordered" evidence="7">
    <location>
        <begin position="141"/>
        <end position="183"/>
    </location>
</feature>
<dbReference type="Pfam" id="PF08753">
    <property type="entry name" value="NikR_C"/>
    <property type="match status" value="1"/>
</dbReference>
<gene>
    <name evidence="9" type="ORF">OJF2_17270</name>
</gene>
<dbReference type="InterPro" id="IPR022988">
    <property type="entry name" value="Ni_resp_reg_NikR"/>
</dbReference>
<dbReference type="InterPro" id="IPR045865">
    <property type="entry name" value="ACT-like_dom_sf"/>
</dbReference>
<dbReference type="PANTHER" id="PTHR34719:SF2">
    <property type="entry name" value="NICKEL-RESPONSIVE REGULATOR"/>
    <property type="match status" value="1"/>
</dbReference>
<feature type="binding site" evidence="6">
    <location>
        <position position="93"/>
    </location>
    <ligand>
        <name>Ni(2+)</name>
        <dbReference type="ChEBI" id="CHEBI:49786"/>
    </ligand>
</feature>
<dbReference type="InterPro" id="IPR013321">
    <property type="entry name" value="Arc_rbn_hlx_hlx"/>
</dbReference>
<protein>
    <recommendedName>
        <fullName evidence="6">Putative nickel-responsive regulator</fullName>
    </recommendedName>
</protein>
<feature type="binding site" evidence="6">
    <location>
        <position position="99"/>
    </location>
    <ligand>
        <name>Ni(2+)</name>
        <dbReference type="ChEBI" id="CHEBI:49786"/>
    </ligand>
</feature>
<feature type="compositionally biased region" description="Basic and acidic residues" evidence="7">
    <location>
        <begin position="158"/>
        <end position="173"/>
    </location>
</feature>
<feature type="compositionally biased region" description="Basic residues" evidence="7">
    <location>
        <begin position="145"/>
        <end position="157"/>
    </location>
</feature>
<evidence type="ECO:0000313" key="9">
    <source>
        <dbReference type="EMBL" id="QEH33227.1"/>
    </source>
</evidence>
<dbReference type="OrthoDB" id="9806294at2"/>
<feature type="compositionally biased region" description="Basic residues" evidence="7">
    <location>
        <begin position="174"/>
        <end position="183"/>
    </location>
</feature>
<reference evidence="9 10" key="1">
    <citation type="submission" date="2019-08" db="EMBL/GenBank/DDBJ databases">
        <title>Deep-cultivation of Planctomycetes and their phenomic and genomic characterization uncovers novel biology.</title>
        <authorList>
            <person name="Wiegand S."/>
            <person name="Jogler M."/>
            <person name="Boedeker C."/>
            <person name="Pinto D."/>
            <person name="Vollmers J."/>
            <person name="Rivas-Marin E."/>
            <person name="Kohn T."/>
            <person name="Peeters S.H."/>
            <person name="Heuer A."/>
            <person name="Rast P."/>
            <person name="Oberbeckmann S."/>
            <person name="Bunk B."/>
            <person name="Jeske O."/>
            <person name="Meyerdierks A."/>
            <person name="Storesund J.E."/>
            <person name="Kallscheuer N."/>
            <person name="Luecker S."/>
            <person name="Lage O.M."/>
            <person name="Pohl T."/>
            <person name="Merkel B.J."/>
            <person name="Hornburger P."/>
            <person name="Mueller R.-W."/>
            <person name="Bruemmer F."/>
            <person name="Labrenz M."/>
            <person name="Spormann A.M."/>
            <person name="Op den Camp H."/>
            <person name="Overmann J."/>
            <person name="Amann R."/>
            <person name="Jetten M.S.M."/>
            <person name="Mascher T."/>
            <person name="Medema M.H."/>
            <person name="Devos D.P."/>
            <person name="Kaster A.-K."/>
            <person name="Ovreas L."/>
            <person name="Rohde M."/>
            <person name="Galperin M.Y."/>
            <person name="Jogler C."/>
        </authorList>
    </citation>
    <scope>NUCLEOTIDE SEQUENCE [LARGE SCALE GENOMIC DNA]</scope>
    <source>
        <strain evidence="9 10">OJF2</strain>
    </source>
</reference>
<dbReference type="CDD" id="cd22231">
    <property type="entry name" value="RHH_NikR_HicB-like"/>
    <property type="match status" value="1"/>
</dbReference>
<dbReference type="GO" id="GO:0003700">
    <property type="term" value="F:DNA-binding transcription factor activity"/>
    <property type="evidence" value="ECO:0007669"/>
    <property type="project" value="UniProtKB-UniRule"/>
</dbReference>
<dbReference type="InterPro" id="IPR027271">
    <property type="entry name" value="Acetolactate_synth/TF_NikR_C"/>
</dbReference>
<keyword evidence="1 6" id="KW-0533">Nickel</keyword>
<dbReference type="HAMAP" id="MF_00476">
    <property type="entry name" value="NikR"/>
    <property type="match status" value="1"/>
</dbReference>
<dbReference type="KEGG" id="agv:OJF2_17270"/>
<keyword evidence="5 6" id="KW-0804">Transcription</keyword>
<dbReference type="EMBL" id="CP042997">
    <property type="protein sequence ID" value="QEH33227.1"/>
    <property type="molecule type" value="Genomic_DNA"/>
</dbReference>
<dbReference type="Proteomes" id="UP000324233">
    <property type="component" value="Chromosome"/>
</dbReference>
<dbReference type="NCBIfam" id="NF003381">
    <property type="entry name" value="PRK04460.1"/>
    <property type="match status" value="1"/>
</dbReference>
<evidence type="ECO:0000256" key="5">
    <source>
        <dbReference type="ARBA" id="ARBA00023163"/>
    </source>
</evidence>
<keyword evidence="2 6" id="KW-0479">Metal-binding</keyword>
<evidence type="ECO:0000259" key="8">
    <source>
        <dbReference type="Pfam" id="PF08753"/>
    </source>
</evidence>
<comment type="cofactor">
    <cofactor evidence="6">
        <name>Ni(2+)</name>
        <dbReference type="ChEBI" id="CHEBI:49786"/>
    </cofactor>
    <text evidence="6">Binds 1 nickel ion per subunit.</text>
</comment>
<dbReference type="InterPro" id="IPR014864">
    <property type="entry name" value="TF_NikR_Ni-bd_C"/>
</dbReference>
<keyword evidence="4 6" id="KW-0238">DNA-binding</keyword>
<proteinExistence type="inferred from homology"/>
<feature type="domain" description="Transcription factor NikR nickel binding C-terminal" evidence="8">
    <location>
        <begin position="57"/>
        <end position="133"/>
    </location>
</feature>